<dbReference type="SUPFAM" id="SSF47729">
    <property type="entry name" value="IHF-like DNA-binding proteins"/>
    <property type="match status" value="1"/>
</dbReference>
<keyword evidence="4" id="KW-1185">Reference proteome</keyword>
<sequence length="84" mass="9056">MNNNAKLTKAVQEVTGQTKEEAEKNIQAVLTSCKNLAIEDGKLTIQGYGTFSNVKKAARQGRNPKTGETLTIAAREVFGFKGAK</sequence>
<dbReference type="EMBL" id="KT876724">
    <property type="protein sequence ID" value="ALN97158.1"/>
    <property type="molecule type" value="Genomic_DNA"/>
</dbReference>
<dbReference type="KEGG" id="vg:40069618"/>
<dbReference type="PRINTS" id="PR01727">
    <property type="entry name" value="DNABINDINGHU"/>
</dbReference>
<evidence type="ECO:0000313" key="3">
    <source>
        <dbReference type="EMBL" id="ALN97158.1"/>
    </source>
</evidence>
<dbReference type="PANTHER" id="PTHR33175">
    <property type="entry name" value="DNA-BINDING PROTEIN HU"/>
    <property type="match status" value="1"/>
</dbReference>
<dbReference type="Pfam" id="PF00216">
    <property type="entry name" value="Bac_DNA_binding"/>
    <property type="match status" value="1"/>
</dbReference>
<proteinExistence type="inferred from homology"/>
<protein>
    <submittedName>
        <fullName evidence="3">DNA-binding protein</fullName>
    </submittedName>
</protein>
<accession>A0A141HR47</accession>
<reference evidence="3 4" key="1">
    <citation type="journal article" date="2016" name="PLoS ONE">
        <title>Comparative Genome Analysis Provides Insights into the Pathogenicity of Flavobacterium psychrophilum.</title>
        <authorList>
            <person name="Castillo D."/>
            <person name="Christiansen R.H."/>
            <person name="Dalsgaard I."/>
            <person name="Madsen L."/>
            <person name="Espejo R."/>
            <person name="Middelboe M."/>
        </authorList>
    </citation>
    <scope>NUCLEOTIDE SEQUENCE [LARGE SCALE GENOMIC DNA]</scope>
</reference>
<evidence type="ECO:0000313" key="4">
    <source>
        <dbReference type="Proteomes" id="UP000221857"/>
    </source>
</evidence>
<keyword evidence="1 3" id="KW-0238">DNA-binding</keyword>
<comment type="similarity">
    <text evidence="2">Belongs to the bacterial histone-like protein family.</text>
</comment>
<dbReference type="GO" id="GO:0030527">
    <property type="term" value="F:structural constituent of chromatin"/>
    <property type="evidence" value="ECO:0007669"/>
    <property type="project" value="InterPro"/>
</dbReference>
<dbReference type="GO" id="GO:0003677">
    <property type="term" value="F:DNA binding"/>
    <property type="evidence" value="ECO:0007669"/>
    <property type="project" value="UniProtKB-KW"/>
</dbReference>
<dbReference type="InterPro" id="IPR000119">
    <property type="entry name" value="Hist_DNA-bd"/>
</dbReference>
<name>A0A141HR47_9CAUD</name>
<organism evidence="3 4">
    <name type="scientific">Flavobacterium phage FpV4</name>
    <dbReference type="NCBI Taxonomy" id="1740108"/>
    <lineage>
        <taxon>Viruses</taxon>
        <taxon>Duplodnaviria</taxon>
        <taxon>Heunggongvirae</taxon>
        <taxon>Uroviricota</taxon>
        <taxon>Caudoviricetes</taxon>
        <taxon>Fipvunavirus</taxon>
        <taxon>Fipvunavirus Fpv4</taxon>
    </lineage>
</organism>
<dbReference type="SMART" id="SM00411">
    <property type="entry name" value="BHL"/>
    <property type="match status" value="1"/>
</dbReference>
<evidence type="ECO:0000256" key="1">
    <source>
        <dbReference type="ARBA" id="ARBA00023125"/>
    </source>
</evidence>
<dbReference type="RefSeq" id="YP_009594101.1">
    <property type="nucleotide sequence ID" value="NC_041872.1"/>
</dbReference>
<dbReference type="Proteomes" id="UP000221857">
    <property type="component" value="Segment"/>
</dbReference>
<dbReference type="PANTHER" id="PTHR33175:SF3">
    <property type="entry name" value="DNA-BINDING PROTEIN HU-BETA"/>
    <property type="match status" value="1"/>
</dbReference>
<dbReference type="InterPro" id="IPR010992">
    <property type="entry name" value="IHF-like_DNA-bd_dom_sf"/>
</dbReference>
<dbReference type="GeneID" id="40069618"/>
<dbReference type="Gene3D" id="4.10.520.10">
    <property type="entry name" value="IHF-like DNA-binding proteins"/>
    <property type="match status" value="1"/>
</dbReference>
<evidence type="ECO:0000256" key="2">
    <source>
        <dbReference type="RuleBase" id="RU003939"/>
    </source>
</evidence>